<keyword evidence="4 5" id="KW-0472">Membrane</keyword>
<evidence type="ECO:0000256" key="1">
    <source>
        <dbReference type="ARBA" id="ARBA00004141"/>
    </source>
</evidence>
<evidence type="ECO:0000256" key="2">
    <source>
        <dbReference type="ARBA" id="ARBA00022692"/>
    </source>
</evidence>
<feature type="transmembrane region" description="Helical" evidence="5">
    <location>
        <begin position="354"/>
        <end position="372"/>
    </location>
</feature>
<feature type="transmembrane region" description="Helical" evidence="5">
    <location>
        <begin position="12"/>
        <end position="35"/>
    </location>
</feature>
<dbReference type="RefSeq" id="WP_131923211.1">
    <property type="nucleotide sequence ID" value="NZ_SMAG01000001.1"/>
</dbReference>
<accession>A0A4R3LAQ2</accession>
<dbReference type="InterPro" id="IPR050367">
    <property type="entry name" value="APC_superfamily"/>
</dbReference>
<sequence>MTKQPTLIRSLQLWHIFVIGVGYMAPMAVFDTFGIVSNVTKGHVPTAYLLTVAAILFTAFSYGKMVQAYPYAGSAYTYTQRTINRPLGFLVGWSALLDYLFLPMINALLTGIYMSAVFPELPQAVWIISFVMLITVINIWKINISVSFNLFLVVFQVLVALFFILLSVRGLIQEGGEFTIQPFYTEEIQLNTLLAGASILCFSFLGFDAVTTLSEETKNPTKTIPRGILLIALFGGCLFTSVSYFAQSLYPDASVFQDPEGASAEIAYHIGGILFQSIFLAAAISSTLASGIASMISSSRLLYAMGRDQVLPKKYFGYVHPRLGTPLFNVFLVGLISLSAVGLDLLLATSFINYGALIAFTFVNLSVIAYYFRSKPARTVSSFFQYLVLPLIGFSFVAIFWFSLHMHSILLGLSWTLIGSIYLLVITRFFTRPLPEYTFLAGE</sequence>
<feature type="transmembrane region" description="Helical" evidence="5">
    <location>
        <begin position="147"/>
        <end position="168"/>
    </location>
</feature>
<dbReference type="PANTHER" id="PTHR42770:SF8">
    <property type="entry name" value="PUTRESCINE IMPORTER PUUP"/>
    <property type="match status" value="1"/>
</dbReference>
<feature type="transmembrane region" description="Helical" evidence="5">
    <location>
        <begin position="47"/>
        <end position="66"/>
    </location>
</feature>
<organism evidence="7 8">
    <name type="scientific">Hazenella coriacea</name>
    <dbReference type="NCBI Taxonomy" id="1179467"/>
    <lineage>
        <taxon>Bacteria</taxon>
        <taxon>Bacillati</taxon>
        <taxon>Bacillota</taxon>
        <taxon>Bacilli</taxon>
        <taxon>Bacillales</taxon>
        <taxon>Thermoactinomycetaceae</taxon>
        <taxon>Hazenella</taxon>
    </lineage>
</organism>
<dbReference type="OrthoDB" id="9762947at2"/>
<feature type="transmembrane region" description="Helical" evidence="5">
    <location>
        <begin position="121"/>
        <end position="140"/>
    </location>
</feature>
<dbReference type="InterPro" id="IPR004841">
    <property type="entry name" value="AA-permease/SLC12A_dom"/>
</dbReference>
<keyword evidence="8" id="KW-1185">Reference proteome</keyword>
<dbReference type="PANTHER" id="PTHR42770">
    <property type="entry name" value="AMINO ACID TRANSPORTER-RELATED"/>
    <property type="match status" value="1"/>
</dbReference>
<keyword evidence="3 5" id="KW-1133">Transmembrane helix</keyword>
<dbReference type="EMBL" id="SMAG01000001">
    <property type="protein sequence ID" value="TCS96829.1"/>
    <property type="molecule type" value="Genomic_DNA"/>
</dbReference>
<evidence type="ECO:0000259" key="6">
    <source>
        <dbReference type="Pfam" id="PF00324"/>
    </source>
</evidence>
<dbReference type="Pfam" id="PF00324">
    <property type="entry name" value="AA_permease"/>
    <property type="match status" value="1"/>
</dbReference>
<evidence type="ECO:0000313" key="8">
    <source>
        <dbReference type="Proteomes" id="UP000294937"/>
    </source>
</evidence>
<dbReference type="Gene3D" id="1.20.1740.10">
    <property type="entry name" value="Amino acid/polyamine transporter I"/>
    <property type="match status" value="1"/>
</dbReference>
<evidence type="ECO:0000256" key="3">
    <source>
        <dbReference type="ARBA" id="ARBA00022989"/>
    </source>
</evidence>
<feature type="transmembrane region" description="Helical" evidence="5">
    <location>
        <begin position="384"/>
        <end position="403"/>
    </location>
</feature>
<dbReference type="GO" id="GO:0055085">
    <property type="term" value="P:transmembrane transport"/>
    <property type="evidence" value="ECO:0007669"/>
    <property type="project" value="InterPro"/>
</dbReference>
<dbReference type="GO" id="GO:0016020">
    <property type="term" value="C:membrane"/>
    <property type="evidence" value="ECO:0007669"/>
    <property type="project" value="UniProtKB-SubCell"/>
</dbReference>
<reference evidence="7 8" key="1">
    <citation type="submission" date="2019-03" db="EMBL/GenBank/DDBJ databases">
        <title>Genomic Encyclopedia of Type Strains, Phase IV (KMG-IV): sequencing the most valuable type-strain genomes for metagenomic binning, comparative biology and taxonomic classification.</title>
        <authorList>
            <person name="Goeker M."/>
        </authorList>
    </citation>
    <scope>NUCLEOTIDE SEQUENCE [LARGE SCALE GENOMIC DNA]</scope>
    <source>
        <strain evidence="7 8">DSM 45707</strain>
    </source>
</reference>
<protein>
    <submittedName>
        <fullName evidence="7">Putrescine:proton symporter (AAT family)</fullName>
    </submittedName>
</protein>
<dbReference type="Proteomes" id="UP000294937">
    <property type="component" value="Unassembled WGS sequence"/>
</dbReference>
<name>A0A4R3LAQ2_9BACL</name>
<feature type="transmembrane region" description="Helical" evidence="5">
    <location>
        <begin position="228"/>
        <end position="246"/>
    </location>
</feature>
<proteinExistence type="predicted"/>
<gene>
    <name evidence="7" type="ORF">EDD58_101471</name>
</gene>
<keyword evidence="2 5" id="KW-0812">Transmembrane</keyword>
<feature type="transmembrane region" description="Helical" evidence="5">
    <location>
        <begin position="87"/>
        <end position="109"/>
    </location>
</feature>
<feature type="transmembrane region" description="Helical" evidence="5">
    <location>
        <begin position="266"/>
        <end position="293"/>
    </location>
</feature>
<evidence type="ECO:0000313" key="7">
    <source>
        <dbReference type="EMBL" id="TCS96829.1"/>
    </source>
</evidence>
<evidence type="ECO:0000256" key="4">
    <source>
        <dbReference type="ARBA" id="ARBA00023136"/>
    </source>
</evidence>
<feature type="transmembrane region" description="Helical" evidence="5">
    <location>
        <begin position="409"/>
        <end position="430"/>
    </location>
</feature>
<evidence type="ECO:0000256" key="5">
    <source>
        <dbReference type="SAM" id="Phobius"/>
    </source>
</evidence>
<dbReference type="PIRSF" id="PIRSF006060">
    <property type="entry name" value="AA_transporter"/>
    <property type="match status" value="1"/>
</dbReference>
<comment type="subcellular location">
    <subcellularLocation>
        <location evidence="1">Membrane</location>
        <topology evidence="1">Multi-pass membrane protein</topology>
    </subcellularLocation>
</comment>
<comment type="caution">
    <text evidence="7">The sequence shown here is derived from an EMBL/GenBank/DDBJ whole genome shotgun (WGS) entry which is preliminary data.</text>
</comment>
<dbReference type="AlphaFoldDB" id="A0A4R3LAQ2"/>
<feature type="transmembrane region" description="Helical" evidence="5">
    <location>
        <begin position="188"/>
        <end position="207"/>
    </location>
</feature>
<feature type="domain" description="Amino acid permease/ SLC12A" evidence="6">
    <location>
        <begin position="15"/>
        <end position="413"/>
    </location>
</feature>